<dbReference type="CDD" id="cd00038">
    <property type="entry name" value="CAP_ED"/>
    <property type="match status" value="1"/>
</dbReference>
<organism evidence="6 7">
    <name type="scientific">Pseudothauera lacus</name>
    <dbReference type="NCBI Taxonomy" id="2136175"/>
    <lineage>
        <taxon>Bacteria</taxon>
        <taxon>Pseudomonadati</taxon>
        <taxon>Pseudomonadota</taxon>
        <taxon>Betaproteobacteria</taxon>
        <taxon>Rhodocyclales</taxon>
        <taxon>Zoogloeaceae</taxon>
        <taxon>Pseudothauera</taxon>
    </lineage>
</organism>
<dbReference type="Pfam" id="PF00027">
    <property type="entry name" value="cNMP_binding"/>
    <property type="match status" value="1"/>
</dbReference>
<comment type="caution">
    <text evidence="6">The sequence shown here is derived from an EMBL/GenBank/DDBJ whole genome shotgun (WGS) entry which is preliminary data.</text>
</comment>
<dbReference type="GO" id="GO:0003700">
    <property type="term" value="F:DNA-binding transcription factor activity"/>
    <property type="evidence" value="ECO:0007669"/>
    <property type="project" value="TreeGrafter"/>
</dbReference>
<dbReference type="PANTHER" id="PTHR24567">
    <property type="entry name" value="CRP FAMILY TRANSCRIPTIONAL REGULATORY PROTEIN"/>
    <property type="match status" value="1"/>
</dbReference>
<evidence type="ECO:0000256" key="1">
    <source>
        <dbReference type="ARBA" id="ARBA00023015"/>
    </source>
</evidence>
<evidence type="ECO:0000259" key="4">
    <source>
        <dbReference type="PROSITE" id="PS50042"/>
    </source>
</evidence>
<reference evidence="6 7" key="1">
    <citation type="submission" date="2018-03" db="EMBL/GenBank/DDBJ databases">
        <authorList>
            <person name="Keele B.F."/>
        </authorList>
    </citation>
    <scope>NUCLEOTIDE SEQUENCE [LARGE SCALE GENOMIC DNA]</scope>
    <source>
        <strain evidence="6 7">D20</strain>
    </source>
</reference>
<dbReference type="InterPro" id="IPR014710">
    <property type="entry name" value="RmlC-like_jellyroll"/>
</dbReference>
<accession>A0A2T4IHL2</accession>
<protein>
    <recommendedName>
        <fullName evidence="8">Crp/Fnr family transcriptional regulator</fullName>
    </recommendedName>
</protein>
<dbReference type="InterPro" id="IPR050397">
    <property type="entry name" value="Env_Response_Regulators"/>
</dbReference>
<dbReference type="SUPFAM" id="SSF51206">
    <property type="entry name" value="cAMP-binding domain-like"/>
    <property type="match status" value="1"/>
</dbReference>
<dbReference type="InterPro" id="IPR036388">
    <property type="entry name" value="WH-like_DNA-bd_sf"/>
</dbReference>
<dbReference type="AlphaFoldDB" id="A0A2T4IHL2"/>
<evidence type="ECO:0000259" key="5">
    <source>
        <dbReference type="PROSITE" id="PS51063"/>
    </source>
</evidence>
<dbReference type="PRINTS" id="PR00034">
    <property type="entry name" value="HTHCRP"/>
</dbReference>
<keyword evidence="1" id="KW-0805">Transcription regulation</keyword>
<dbReference type="PRINTS" id="PR00103">
    <property type="entry name" value="CAMPKINASE"/>
</dbReference>
<dbReference type="InterPro" id="IPR000595">
    <property type="entry name" value="cNMP-bd_dom"/>
</dbReference>
<dbReference type="Pfam" id="PF13545">
    <property type="entry name" value="HTH_Crp_2"/>
    <property type="match status" value="1"/>
</dbReference>
<dbReference type="RefSeq" id="WP_107492449.1">
    <property type="nucleotide sequence ID" value="NZ_PZKC01000003.1"/>
</dbReference>
<feature type="domain" description="HTH crp-type" evidence="5">
    <location>
        <begin position="151"/>
        <end position="220"/>
    </location>
</feature>
<keyword evidence="7" id="KW-1185">Reference proteome</keyword>
<dbReference type="GO" id="GO:0005829">
    <property type="term" value="C:cytosol"/>
    <property type="evidence" value="ECO:0007669"/>
    <property type="project" value="TreeGrafter"/>
</dbReference>
<dbReference type="SMART" id="SM00100">
    <property type="entry name" value="cNMP"/>
    <property type="match status" value="1"/>
</dbReference>
<dbReference type="InterPro" id="IPR012318">
    <property type="entry name" value="HTH_CRP"/>
</dbReference>
<keyword evidence="3" id="KW-0804">Transcription</keyword>
<evidence type="ECO:0000313" key="7">
    <source>
        <dbReference type="Proteomes" id="UP000241193"/>
    </source>
</evidence>
<dbReference type="PANTHER" id="PTHR24567:SF74">
    <property type="entry name" value="HTH-TYPE TRANSCRIPTIONAL REGULATOR ARCR"/>
    <property type="match status" value="1"/>
</dbReference>
<dbReference type="PROSITE" id="PS51063">
    <property type="entry name" value="HTH_CRP_2"/>
    <property type="match status" value="1"/>
</dbReference>
<dbReference type="InterPro" id="IPR018490">
    <property type="entry name" value="cNMP-bd_dom_sf"/>
</dbReference>
<dbReference type="GO" id="GO:0003677">
    <property type="term" value="F:DNA binding"/>
    <property type="evidence" value="ECO:0007669"/>
    <property type="project" value="UniProtKB-KW"/>
</dbReference>
<dbReference type="InterPro" id="IPR036390">
    <property type="entry name" value="WH_DNA-bd_sf"/>
</dbReference>
<evidence type="ECO:0000256" key="2">
    <source>
        <dbReference type="ARBA" id="ARBA00023125"/>
    </source>
</evidence>
<dbReference type="InterPro" id="IPR018488">
    <property type="entry name" value="cNMP-bd_CS"/>
</dbReference>
<dbReference type="EMBL" id="PZKC01000003">
    <property type="protein sequence ID" value="PTD97247.1"/>
    <property type="molecule type" value="Genomic_DNA"/>
</dbReference>
<dbReference type="Gene3D" id="2.60.120.10">
    <property type="entry name" value="Jelly Rolls"/>
    <property type="match status" value="1"/>
</dbReference>
<dbReference type="Gene3D" id="1.10.10.10">
    <property type="entry name" value="Winged helix-like DNA-binding domain superfamily/Winged helix DNA-binding domain"/>
    <property type="match status" value="1"/>
</dbReference>
<dbReference type="SMART" id="SM00419">
    <property type="entry name" value="HTH_CRP"/>
    <property type="match status" value="1"/>
</dbReference>
<feature type="domain" description="Cyclic nucleotide-binding" evidence="4">
    <location>
        <begin position="17"/>
        <end position="137"/>
    </location>
</feature>
<name>A0A2T4IHL2_9RHOO</name>
<reference evidence="6 7" key="2">
    <citation type="submission" date="2018-04" db="EMBL/GenBank/DDBJ databases">
        <title>Thauera lacus sp. nov., isolated from an saline lake in Inner Mongolia, China.</title>
        <authorList>
            <person name="Liang Q.-Y."/>
        </authorList>
    </citation>
    <scope>NUCLEOTIDE SEQUENCE [LARGE SCALE GENOMIC DNA]</scope>
    <source>
        <strain evidence="6 7">D20</strain>
    </source>
</reference>
<dbReference type="Proteomes" id="UP000241193">
    <property type="component" value="Unassembled WGS sequence"/>
</dbReference>
<dbReference type="OrthoDB" id="8565101at2"/>
<evidence type="ECO:0000256" key="3">
    <source>
        <dbReference type="ARBA" id="ARBA00023163"/>
    </source>
</evidence>
<proteinExistence type="predicted"/>
<evidence type="ECO:0008006" key="8">
    <source>
        <dbReference type="Google" id="ProtNLM"/>
    </source>
</evidence>
<keyword evidence="2" id="KW-0238">DNA-binding</keyword>
<gene>
    <name evidence="6" type="ORF">C8261_04315</name>
</gene>
<dbReference type="SUPFAM" id="SSF46785">
    <property type="entry name" value="Winged helix' DNA-binding domain"/>
    <property type="match status" value="1"/>
</dbReference>
<evidence type="ECO:0000313" key="6">
    <source>
        <dbReference type="EMBL" id="PTD97247.1"/>
    </source>
</evidence>
<sequence>MSQPTAVSTVALKTFALFNGLSEETLAAVAQCAMMRRFPRGQAVVMAGDRSDYVYFILTGSLKVVVSDEDGREVILSILRQGELFGEMAVFGEQPRSASVVAVSAADLVMLPKADFRQIMRDNFEIAWRIMCNLAERLRSADRKIESLALMDVYGRVARLLLEMAEAHEGGRIVRQKVSKQDIAKMIGASREMVSRVMKDLTAQGLIEETDQGVLLRERLGDI</sequence>
<dbReference type="PROSITE" id="PS50042">
    <property type="entry name" value="CNMP_BINDING_3"/>
    <property type="match status" value="1"/>
</dbReference>
<dbReference type="PROSITE" id="PS00889">
    <property type="entry name" value="CNMP_BINDING_2"/>
    <property type="match status" value="1"/>
</dbReference>